<keyword evidence="2" id="KW-1185">Reference proteome</keyword>
<dbReference type="Proteomes" id="UP000269721">
    <property type="component" value="Unassembled WGS sequence"/>
</dbReference>
<protein>
    <submittedName>
        <fullName evidence="1">Uncharacterized protein</fullName>
    </submittedName>
</protein>
<name>A0A4P9WS02_9FUNG</name>
<proteinExistence type="predicted"/>
<gene>
    <name evidence="1" type="ORF">BDK51DRAFT_33798</name>
</gene>
<reference evidence="2" key="1">
    <citation type="journal article" date="2018" name="Nat. Microbiol.">
        <title>Leveraging single-cell genomics to expand the fungal tree of life.</title>
        <authorList>
            <person name="Ahrendt S.R."/>
            <person name="Quandt C.A."/>
            <person name="Ciobanu D."/>
            <person name="Clum A."/>
            <person name="Salamov A."/>
            <person name="Andreopoulos B."/>
            <person name="Cheng J.F."/>
            <person name="Woyke T."/>
            <person name="Pelin A."/>
            <person name="Henrissat B."/>
            <person name="Reynolds N.K."/>
            <person name="Benny G.L."/>
            <person name="Smith M.E."/>
            <person name="James T.Y."/>
            <person name="Grigoriev I.V."/>
        </authorList>
    </citation>
    <scope>NUCLEOTIDE SEQUENCE [LARGE SCALE GENOMIC DNA]</scope>
</reference>
<evidence type="ECO:0000313" key="2">
    <source>
        <dbReference type="Proteomes" id="UP000269721"/>
    </source>
</evidence>
<dbReference type="AlphaFoldDB" id="A0A4P9WS02"/>
<sequence>MSKFEHDVADFFLRVSSWAQVADGFGLGGILGFDGFAEAVDAFGFIVLDVFEDQPCPLVFEDDPHALLDAFRLVVNSLAEVVDAFGLGLEEVVDVFGLVVDRQDSLAEVVDAGKVDLDIRIDEIEAALERLVENIFGGFYFDIRIDQIKAVLVRLVANIVGGFYFDIGMDKIEAALVRLVATSWVGSIVMT</sequence>
<dbReference type="EMBL" id="KZ994020">
    <property type="protein sequence ID" value="RKO94080.1"/>
    <property type="molecule type" value="Genomic_DNA"/>
</dbReference>
<accession>A0A4P9WS02</accession>
<organism evidence="1 2">
    <name type="scientific">Blyttiomyces helicus</name>
    <dbReference type="NCBI Taxonomy" id="388810"/>
    <lineage>
        <taxon>Eukaryota</taxon>
        <taxon>Fungi</taxon>
        <taxon>Fungi incertae sedis</taxon>
        <taxon>Chytridiomycota</taxon>
        <taxon>Chytridiomycota incertae sedis</taxon>
        <taxon>Chytridiomycetes</taxon>
        <taxon>Chytridiomycetes incertae sedis</taxon>
        <taxon>Blyttiomyces</taxon>
    </lineage>
</organism>
<evidence type="ECO:0000313" key="1">
    <source>
        <dbReference type="EMBL" id="RKO94080.1"/>
    </source>
</evidence>